<gene>
    <name evidence="1" type="ORF">M427DRAFT_321285</name>
</gene>
<reference evidence="1 2" key="1">
    <citation type="journal article" date="2015" name="Genome Biol. Evol.">
        <title>Phylogenomic analyses indicate that early fungi evolved digesting cell walls of algal ancestors of land plants.</title>
        <authorList>
            <person name="Chang Y."/>
            <person name="Wang S."/>
            <person name="Sekimoto S."/>
            <person name="Aerts A.L."/>
            <person name="Choi C."/>
            <person name="Clum A."/>
            <person name="LaButti K.M."/>
            <person name="Lindquist E.A."/>
            <person name="Yee Ngan C."/>
            <person name="Ohm R.A."/>
            <person name="Salamov A.A."/>
            <person name="Grigoriev I.V."/>
            <person name="Spatafora J.W."/>
            <person name="Berbee M.L."/>
        </authorList>
    </citation>
    <scope>NUCLEOTIDE SEQUENCE [LARGE SCALE GENOMIC DNA]</scope>
    <source>
        <strain evidence="1 2">JEL478</strain>
    </source>
</reference>
<organism evidence="1 2">
    <name type="scientific">Gonapodya prolifera (strain JEL478)</name>
    <name type="common">Monoblepharis prolifera</name>
    <dbReference type="NCBI Taxonomy" id="1344416"/>
    <lineage>
        <taxon>Eukaryota</taxon>
        <taxon>Fungi</taxon>
        <taxon>Fungi incertae sedis</taxon>
        <taxon>Chytridiomycota</taxon>
        <taxon>Chytridiomycota incertae sedis</taxon>
        <taxon>Monoblepharidomycetes</taxon>
        <taxon>Monoblepharidales</taxon>
        <taxon>Gonapodyaceae</taxon>
        <taxon>Gonapodya</taxon>
    </lineage>
</organism>
<dbReference type="EMBL" id="KQ965760">
    <property type="protein sequence ID" value="KXS15750.1"/>
    <property type="molecule type" value="Genomic_DNA"/>
</dbReference>
<dbReference type="Proteomes" id="UP000070544">
    <property type="component" value="Unassembled WGS sequence"/>
</dbReference>
<name>A0A139AG61_GONPJ</name>
<accession>A0A139AG61</accession>
<keyword evidence="2" id="KW-1185">Reference proteome</keyword>
<proteinExistence type="predicted"/>
<evidence type="ECO:0000313" key="2">
    <source>
        <dbReference type="Proteomes" id="UP000070544"/>
    </source>
</evidence>
<sequence length="114" mass="12998">MGGSQSTFRENREVRASQRVEMLTPKGIPREFTRAPIRASDRPGNLERSRMTSRSALNVAFRAPSALPWILVGVLLRRFAEQRLWGVLLQFSVESNRYTIFMGYCCRTFQAATA</sequence>
<dbReference type="AlphaFoldDB" id="A0A139AG61"/>
<evidence type="ECO:0000313" key="1">
    <source>
        <dbReference type="EMBL" id="KXS15750.1"/>
    </source>
</evidence>
<protein>
    <submittedName>
        <fullName evidence="1">Uncharacterized protein</fullName>
    </submittedName>
</protein>